<dbReference type="Proteomes" id="UP000191024">
    <property type="component" value="Chromosome E"/>
</dbReference>
<evidence type="ECO:0000256" key="1">
    <source>
        <dbReference type="ARBA" id="ARBA00004115"/>
    </source>
</evidence>
<keyword evidence="5 11" id="KW-1133">Transmembrane helix</keyword>
<proteinExistence type="inferred from homology"/>
<organism evidence="13 14">
    <name type="scientific">Lachancea mirantina</name>
    <dbReference type="NCBI Taxonomy" id="1230905"/>
    <lineage>
        <taxon>Eukaryota</taxon>
        <taxon>Fungi</taxon>
        <taxon>Dikarya</taxon>
        <taxon>Ascomycota</taxon>
        <taxon>Saccharomycotina</taxon>
        <taxon>Saccharomycetes</taxon>
        <taxon>Saccharomycetales</taxon>
        <taxon>Saccharomycetaceae</taxon>
        <taxon>Lachancea</taxon>
    </lineage>
</organism>
<evidence type="ECO:0000256" key="8">
    <source>
        <dbReference type="ARBA" id="ARBA00038311"/>
    </source>
</evidence>
<dbReference type="Pfam" id="PF03896">
    <property type="entry name" value="TRAP_alpha"/>
    <property type="match status" value="1"/>
</dbReference>
<gene>
    <name evidence="13" type="ORF">LAMI_0E05688G</name>
</gene>
<evidence type="ECO:0000256" key="12">
    <source>
        <dbReference type="SAM" id="SignalP"/>
    </source>
</evidence>
<protein>
    <recommendedName>
        <fullName evidence="9">Increased recombination centers protein 22</fullName>
    </recommendedName>
</protein>
<keyword evidence="3 12" id="KW-0732">Signal</keyword>
<keyword evidence="4" id="KW-0256">Endoplasmic reticulum</keyword>
<feature type="chain" id="PRO_5009236130" description="Increased recombination centers protein 22" evidence="12">
    <location>
        <begin position="22"/>
        <end position="213"/>
    </location>
</feature>
<evidence type="ECO:0000256" key="6">
    <source>
        <dbReference type="ARBA" id="ARBA00023136"/>
    </source>
</evidence>
<feature type="transmembrane region" description="Helical" evidence="11">
    <location>
        <begin position="163"/>
        <end position="186"/>
    </location>
</feature>
<evidence type="ECO:0000313" key="13">
    <source>
        <dbReference type="EMBL" id="SCU91388.1"/>
    </source>
</evidence>
<comment type="function">
    <text evidence="7">Is probably involved in a pathway contributing to genomic integrity.</text>
</comment>
<evidence type="ECO:0000256" key="11">
    <source>
        <dbReference type="SAM" id="Phobius"/>
    </source>
</evidence>
<keyword evidence="14" id="KW-1185">Reference proteome</keyword>
<comment type="subcellular location">
    <subcellularLocation>
        <location evidence="1">Endoplasmic reticulum membrane</location>
        <topology evidence="1">Single-pass type I membrane protein</topology>
    </subcellularLocation>
</comment>
<dbReference type="InterPro" id="IPR005595">
    <property type="entry name" value="TRAP_alpha"/>
</dbReference>
<reference evidence="13 14" key="1">
    <citation type="submission" date="2016-03" db="EMBL/GenBank/DDBJ databases">
        <authorList>
            <person name="Devillers H."/>
        </authorList>
    </citation>
    <scope>NUCLEOTIDE SEQUENCE [LARGE SCALE GENOMIC DNA]</scope>
    <source>
        <strain evidence="13">CBS 11717</strain>
    </source>
</reference>
<comment type="similarity">
    <text evidence="8">Belongs to the IRC22 family.</text>
</comment>
<dbReference type="AlphaFoldDB" id="A0A1G4JLA6"/>
<feature type="region of interest" description="Disordered" evidence="10">
    <location>
        <begin position="191"/>
        <end position="213"/>
    </location>
</feature>
<dbReference type="EMBL" id="LT598465">
    <property type="protein sequence ID" value="SCU91388.1"/>
    <property type="molecule type" value="Genomic_DNA"/>
</dbReference>
<evidence type="ECO:0000256" key="10">
    <source>
        <dbReference type="SAM" id="MobiDB-lite"/>
    </source>
</evidence>
<evidence type="ECO:0000256" key="5">
    <source>
        <dbReference type="ARBA" id="ARBA00022989"/>
    </source>
</evidence>
<feature type="signal peptide" evidence="12">
    <location>
        <begin position="1"/>
        <end position="21"/>
    </location>
</feature>
<keyword evidence="2 11" id="KW-0812">Transmembrane</keyword>
<dbReference type="GO" id="GO:0005789">
    <property type="term" value="C:endoplasmic reticulum membrane"/>
    <property type="evidence" value="ECO:0007669"/>
    <property type="project" value="UniProtKB-SubCell"/>
</dbReference>
<accession>A0A1G4JLA6</accession>
<evidence type="ECO:0000313" key="14">
    <source>
        <dbReference type="Proteomes" id="UP000191024"/>
    </source>
</evidence>
<dbReference type="OrthoDB" id="1926781at2759"/>
<evidence type="ECO:0000256" key="3">
    <source>
        <dbReference type="ARBA" id="ARBA00022729"/>
    </source>
</evidence>
<evidence type="ECO:0000256" key="9">
    <source>
        <dbReference type="ARBA" id="ARBA00040085"/>
    </source>
</evidence>
<evidence type="ECO:0000256" key="2">
    <source>
        <dbReference type="ARBA" id="ARBA00022692"/>
    </source>
</evidence>
<evidence type="ECO:0000256" key="4">
    <source>
        <dbReference type="ARBA" id="ARBA00022824"/>
    </source>
</evidence>
<name>A0A1G4JLA6_9SACH</name>
<feature type="compositionally biased region" description="Basic residues" evidence="10">
    <location>
        <begin position="191"/>
        <end position="201"/>
    </location>
</feature>
<evidence type="ECO:0000256" key="7">
    <source>
        <dbReference type="ARBA" id="ARBA00037565"/>
    </source>
</evidence>
<sequence>MRFIKLALVGLASFIFDLCRGEEEAGLPQIQFNLSYAIPDKQPVGSAGGFLEFDPYENLTLFYSLANHEESDIEVVGMGGEVLDLTSGEVVANVSIARIGPLEILTNHTENFEQVVNLVLNEGEYFLSPHIFVNKLGETMKVVANPTLIRILPPTMSFFDPKFLFIQIILFGLLVAYCYWGAATGLTKAKNKSRRSEKHAKKIESSWLPDNHR</sequence>
<keyword evidence="6 11" id="KW-0472">Membrane</keyword>